<reference evidence="3 4" key="1">
    <citation type="submission" date="2017-09" db="EMBL/GenBank/DDBJ databases">
        <authorList>
            <person name="Ehlers B."/>
            <person name="Leendertz F.H."/>
        </authorList>
    </citation>
    <scope>NUCLEOTIDE SEQUENCE [LARGE SCALE GENOMIC DNA]</scope>
    <source>
        <strain evidence="3 4">DSM 27208</strain>
    </source>
</reference>
<protein>
    <recommendedName>
        <fullName evidence="5">DUF5518 domain-containing protein</fullName>
    </recommendedName>
</protein>
<dbReference type="InterPro" id="IPR040493">
    <property type="entry name" value="DUF5518"/>
</dbReference>
<keyword evidence="4" id="KW-1185">Reference proteome</keyword>
<feature type="compositionally biased region" description="Basic and acidic residues" evidence="1">
    <location>
        <begin position="158"/>
        <end position="168"/>
    </location>
</feature>
<feature type="transmembrane region" description="Helical" evidence="2">
    <location>
        <begin position="80"/>
        <end position="113"/>
    </location>
</feature>
<dbReference type="RefSeq" id="WP_097008817.1">
    <property type="nucleotide sequence ID" value="NZ_OBEJ01000002.1"/>
</dbReference>
<evidence type="ECO:0008006" key="5">
    <source>
        <dbReference type="Google" id="ProtNLM"/>
    </source>
</evidence>
<dbReference type="Proteomes" id="UP000219453">
    <property type="component" value="Unassembled WGS sequence"/>
</dbReference>
<evidence type="ECO:0000256" key="1">
    <source>
        <dbReference type="SAM" id="MobiDB-lite"/>
    </source>
</evidence>
<evidence type="ECO:0000313" key="3">
    <source>
        <dbReference type="EMBL" id="SNZ12730.1"/>
    </source>
</evidence>
<sequence length="181" mass="18964">MGESDTLLNAGIGALVTIVTSFLPFSPILGGAVAGYLQAGDRREGAKVGGLSGALSLLPMLFFGFIVLVFLTGVGPAEGAVAFTFLLFVVGTLVVAYTIGLGALGGYIGVYVLEETEVGRSVDRRGGHDEVTSEFSEDRSGSADSDDEPTTRDSTSGWDDREDRWGHADDDDGDDRQDSGY</sequence>
<organism evidence="3 4">
    <name type="scientific">Natronoarchaeum philippinense</name>
    <dbReference type="NCBI Taxonomy" id="558529"/>
    <lineage>
        <taxon>Archaea</taxon>
        <taxon>Methanobacteriati</taxon>
        <taxon>Methanobacteriota</taxon>
        <taxon>Stenosarchaea group</taxon>
        <taxon>Halobacteria</taxon>
        <taxon>Halobacteriales</taxon>
        <taxon>Natronoarchaeaceae</taxon>
    </lineage>
</organism>
<feature type="transmembrane region" description="Helical" evidence="2">
    <location>
        <begin position="49"/>
        <end position="74"/>
    </location>
</feature>
<feature type="compositionally biased region" description="Basic and acidic residues" evidence="1">
    <location>
        <begin position="122"/>
        <end position="141"/>
    </location>
</feature>
<evidence type="ECO:0000313" key="4">
    <source>
        <dbReference type="Proteomes" id="UP000219453"/>
    </source>
</evidence>
<keyword evidence="2" id="KW-0812">Transmembrane</keyword>
<dbReference type="EMBL" id="OBEJ01000002">
    <property type="protein sequence ID" value="SNZ12730.1"/>
    <property type="molecule type" value="Genomic_DNA"/>
</dbReference>
<evidence type="ECO:0000256" key="2">
    <source>
        <dbReference type="SAM" id="Phobius"/>
    </source>
</evidence>
<gene>
    <name evidence="3" type="ORF">SAMN06269185_1893</name>
</gene>
<feature type="region of interest" description="Disordered" evidence="1">
    <location>
        <begin position="122"/>
        <end position="181"/>
    </location>
</feature>
<keyword evidence="2" id="KW-1133">Transmembrane helix</keyword>
<feature type="transmembrane region" description="Helical" evidence="2">
    <location>
        <begin position="12"/>
        <end position="37"/>
    </location>
</feature>
<dbReference type="OrthoDB" id="269782at2157"/>
<name>A0A285NT97_NATPI</name>
<keyword evidence="2" id="KW-0472">Membrane</keyword>
<dbReference type="AlphaFoldDB" id="A0A285NT97"/>
<dbReference type="Pfam" id="PF17647">
    <property type="entry name" value="DUF5518"/>
    <property type="match status" value="1"/>
</dbReference>
<accession>A0A285NT97</accession>
<proteinExistence type="predicted"/>